<dbReference type="InterPro" id="IPR000531">
    <property type="entry name" value="Beta-barrel_TonB"/>
</dbReference>
<evidence type="ECO:0000256" key="11">
    <source>
        <dbReference type="PROSITE-ProRule" id="PRU01360"/>
    </source>
</evidence>
<dbReference type="Pfam" id="PF07715">
    <property type="entry name" value="Plug"/>
    <property type="match status" value="1"/>
</dbReference>
<evidence type="ECO:0000313" key="16">
    <source>
        <dbReference type="EMBL" id="RVT39092.1"/>
    </source>
</evidence>
<protein>
    <submittedName>
        <fullName evidence="16">TonB-dependent receptor</fullName>
    </submittedName>
</protein>
<evidence type="ECO:0000256" key="8">
    <source>
        <dbReference type="ARBA" id="ARBA00023077"/>
    </source>
</evidence>
<feature type="signal peptide" evidence="13">
    <location>
        <begin position="1"/>
        <end position="35"/>
    </location>
</feature>
<keyword evidence="4" id="KW-0410">Iron transport</keyword>
<keyword evidence="13" id="KW-0732">Signal</keyword>
<keyword evidence="6" id="KW-0408">Iron</keyword>
<feature type="chain" id="PRO_5019304702" evidence="13">
    <location>
        <begin position="36"/>
        <end position="800"/>
    </location>
</feature>
<dbReference type="Proteomes" id="UP000282977">
    <property type="component" value="Unassembled WGS sequence"/>
</dbReference>
<evidence type="ECO:0000259" key="15">
    <source>
        <dbReference type="Pfam" id="PF07715"/>
    </source>
</evidence>
<comment type="caution">
    <text evidence="16">The sequence shown here is derived from an EMBL/GenBank/DDBJ whole genome shotgun (WGS) entry which is preliminary data.</text>
</comment>
<dbReference type="GO" id="GO:0006826">
    <property type="term" value="P:iron ion transport"/>
    <property type="evidence" value="ECO:0007669"/>
    <property type="project" value="UniProtKB-KW"/>
</dbReference>
<evidence type="ECO:0000256" key="12">
    <source>
        <dbReference type="RuleBase" id="RU003357"/>
    </source>
</evidence>
<dbReference type="Gene3D" id="2.40.170.20">
    <property type="entry name" value="TonB-dependent receptor, beta-barrel domain"/>
    <property type="match status" value="1"/>
</dbReference>
<evidence type="ECO:0000256" key="4">
    <source>
        <dbReference type="ARBA" id="ARBA00022496"/>
    </source>
</evidence>
<keyword evidence="17" id="KW-1185">Reference proteome</keyword>
<dbReference type="AlphaFoldDB" id="A0A437J3I4"/>
<keyword evidence="9 11" id="KW-0472">Membrane</keyword>
<dbReference type="InterPro" id="IPR012910">
    <property type="entry name" value="Plug_dom"/>
</dbReference>
<evidence type="ECO:0000256" key="13">
    <source>
        <dbReference type="SAM" id="SignalP"/>
    </source>
</evidence>
<dbReference type="PANTHER" id="PTHR32552">
    <property type="entry name" value="FERRICHROME IRON RECEPTOR-RELATED"/>
    <property type="match status" value="1"/>
</dbReference>
<reference evidence="16 17" key="1">
    <citation type="submission" date="2019-01" db="EMBL/GenBank/DDBJ databases">
        <authorList>
            <person name="Chen W.-M."/>
        </authorList>
    </citation>
    <scope>NUCLEOTIDE SEQUENCE [LARGE SCALE GENOMIC DNA]</scope>
    <source>
        <strain evidence="16 17">TLA-22</strain>
    </source>
</reference>
<evidence type="ECO:0000256" key="9">
    <source>
        <dbReference type="ARBA" id="ARBA00023136"/>
    </source>
</evidence>
<gene>
    <name evidence="16" type="ORF">ENE74_16710</name>
</gene>
<organism evidence="16 17">
    <name type="scientific">Sphingobium algorifonticola</name>
    <dbReference type="NCBI Taxonomy" id="2008318"/>
    <lineage>
        <taxon>Bacteria</taxon>
        <taxon>Pseudomonadati</taxon>
        <taxon>Pseudomonadota</taxon>
        <taxon>Alphaproteobacteria</taxon>
        <taxon>Sphingomonadales</taxon>
        <taxon>Sphingomonadaceae</taxon>
        <taxon>Sphingobium</taxon>
    </lineage>
</organism>
<proteinExistence type="inferred from homology"/>
<feature type="domain" description="TonB-dependent receptor-like beta-barrel" evidence="14">
    <location>
        <begin position="297"/>
        <end position="763"/>
    </location>
</feature>
<keyword evidence="2 11" id="KW-0813">Transport</keyword>
<evidence type="ECO:0000256" key="1">
    <source>
        <dbReference type="ARBA" id="ARBA00004571"/>
    </source>
</evidence>
<evidence type="ECO:0000313" key="17">
    <source>
        <dbReference type="Proteomes" id="UP000282977"/>
    </source>
</evidence>
<comment type="subcellular location">
    <subcellularLocation>
        <location evidence="1 11">Cell outer membrane</location>
        <topology evidence="1 11">Multi-pass membrane protein</topology>
    </subcellularLocation>
</comment>
<dbReference type="EMBL" id="RZUL01000011">
    <property type="protein sequence ID" value="RVT39092.1"/>
    <property type="molecule type" value="Genomic_DNA"/>
</dbReference>
<comment type="similarity">
    <text evidence="11 12">Belongs to the TonB-dependent receptor family.</text>
</comment>
<dbReference type="OrthoDB" id="7577471at2"/>
<keyword evidence="3 11" id="KW-1134">Transmembrane beta strand</keyword>
<evidence type="ECO:0000256" key="5">
    <source>
        <dbReference type="ARBA" id="ARBA00022692"/>
    </source>
</evidence>
<dbReference type="PROSITE" id="PS52016">
    <property type="entry name" value="TONB_DEPENDENT_REC_3"/>
    <property type="match status" value="1"/>
</dbReference>
<dbReference type="PANTHER" id="PTHR32552:SF81">
    <property type="entry name" value="TONB-DEPENDENT OUTER MEMBRANE RECEPTOR"/>
    <property type="match status" value="1"/>
</dbReference>
<evidence type="ECO:0000256" key="10">
    <source>
        <dbReference type="ARBA" id="ARBA00023237"/>
    </source>
</evidence>
<keyword evidence="8 12" id="KW-0798">TonB box</keyword>
<evidence type="ECO:0000259" key="14">
    <source>
        <dbReference type="Pfam" id="PF00593"/>
    </source>
</evidence>
<dbReference type="Pfam" id="PF00593">
    <property type="entry name" value="TonB_dep_Rec_b-barrel"/>
    <property type="match status" value="1"/>
</dbReference>
<dbReference type="InterPro" id="IPR036942">
    <property type="entry name" value="Beta-barrel_TonB_sf"/>
</dbReference>
<evidence type="ECO:0000256" key="2">
    <source>
        <dbReference type="ARBA" id="ARBA00022448"/>
    </source>
</evidence>
<name>A0A437J3I4_9SPHN</name>
<evidence type="ECO:0000256" key="6">
    <source>
        <dbReference type="ARBA" id="ARBA00023004"/>
    </source>
</evidence>
<keyword evidence="16" id="KW-0675">Receptor</keyword>
<keyword evidence="10 11" id="KW-0998">Cell outer membrane</keyword>
<evidence type="ECO:0000256" key="7">
    <source>
        <dbReference type="ARBA" id="ARBA00023065"/>
    </source>
</evidence>
<keyword evidence="7" id="KW-0406">Ion transport</keyword>
<feature type="domain" description="TonB-dependent receptor plug" evidence="15">
    <location>
        <begin position="69"/>
        <end position="178"/>
    </location>
</feature>
<dbReference type="InterPro" id="IPR039426">
    <property type="entry name" value="TonB-dep_rcpt-like"/>
</dbReference>
<evidence type="ECO:0000256" key="3">
    <source>
        <dbReference type="ARBA" id="ARBA00022452"/>
    </source>
</evidence>
<sequence length="800" mass="86774">MPQRREILVNQAKTLRELSRACSLIPMLLAAPAWAQSDTPAQAAPQESSTEQSGIADIVVTANRRSENLQRVPATVAAITGDALQARGIVSASDLGGSLPNVRVNSPFSQTQPNFTIRGIGVANEFNSNAQSPIGVYFDEVYQGFRPSHGAALYDLERIEVLKGPQGTLYGRNTTGGAINLISRRPDLKGSNGYVTGSYGNYDAYMLQGAVEQTLVEDKLGVRLAMTRTKRNGFIKNAGPENGFPGVAGNKDFQAEDNIAGRATLRYKPTDNLDITLRGYFAYSDPIGSGGVPYLIGPGQTDLVGYSRANLGRREVITPGQGKFITKSQGVQARIDWTLGDVVVTSVSGYDKDNYNLSFDFDGSPTSIGQYRDSRSSFYGLNQDIHLTYDGNGFNLIAGIYAGKQRVRTFQDLLYFGFLNDFAGPNQFNPGGLFFSGPGAPPATAVSTASGYTQKQTSFAAYAEAKIDVTDKFNVTIGGRITRDKVTFTDYYSLLRDSSFNPALYAYTSGRTMPGIGILTGALSPELEQTATKPTGRIILSYDVTDSSLFYASYSRGYRSGSYNGSSPVASPNGVGPEYVDAFEAGFKSRFLDNRLQLNGAIFYSKYSGQQVQEVANGAAFIRSLDGRLYGGELELTAQPVDDFRVVAAIGYLNTRYKGDQFLAPGDPRATDPRGVALGGNEFPFAPQVTASIAPEWTVLHTANDSKLILSAEAQYQSRQWFDFFNDRQAVGPIRNGQKAYTLVNGRISYAAEHYTIAGFVKNAFNKYYGAYAINTESFGGNFFVPGPPRTYGIEATFRF</sequence>
<dbReference type="GO" id="GO:0009279">
    <property type="term" value="C:cell outer membrane"/>
    <property type="evidence" value="ECO:0007669"/>
    <property type="project" value="UniProtKB-SubCell"/>
</dbReference>
<keyword evidence="5 11" id="KW-0812">Transmembrane</keyword>
<accession>A0A437J3I4</accession>
<dbReference type="SUPFAM" id="SSF56935">
    <property type="entry name" value="Porins"/>
    <property type="match status" value="1"/>
</dbReference>